<dbReference type="PROSITE" id="PS50222">
    <property type="entry name" value="EF_HAND_2"/>
    <property type="match status" value="1"/>
</dbReference>
<proteinExistence type="predicted"/>
<dbReference type="FunFam" id="3.40.50.450:FF:000017">
    <property type="entry name" value="Raw, isoform D"/>
    <property type="match status" value="1"/>
</dbReference>
<reference evidence="3" key="1">
    <citation type="journal article" date="2023" name="Mol. Biol. Evol.">
        <title>Third-Generation Sequencing Reveals the Adaptive Role of the Epigenome in Three Deep-Sea Polychaetes.</title>
        <authorList>
            <person name="Perez M."/>
            <person name="Aroh O."/>
            <person name="Sun Y."/>
            <person name="Lan Y."/>
            <person name="Juniper S.K."/>
            <person name="Young C.R."/>
            <person name="Angers B."/>
            <person name="Qian P.Y."/>
        </authorList>
    </citation>
    <scope>NUCLEOTIDE SEQUENCE</scope>
    <source>
        <strain evidence="3">R07B-5</strain>
    </source>
</reference>
<keyword evidence="4" id="KW-1185">Reference proteome</keyword>
<evidence type="ECO:0000256" key="1">
    <source>
        <dbReference type="ARBA" id="ARBA00022837"/>
    </source>
</evidence>
<dbReference type="EMBL" id="JAODUO010000045">
    <property type="protein sequence ID" value="KAK2191809.1"/>
    <property type="molecule type" value="Genomic_DNA"/>
</dbReference>
<dbReference type="InterPro" id="IPR002048">
    <property type="entry name" value="EF_hand_dom"/>
</dbReference>
<feature type="domain" description="EF-hand" evidence="2">
    <location>
        <begin position="183"/>
        <end position="218"/>
    </location>
</feature>
<accession>A0AAD9PBT6</accession>
<gene>
    <name evidence="3" type="ORF">NP493_45g06016</name>
</gene>
<dbReference type="InterPro" id="IPR039470">
    <property type="entry name" value="Nuc_deoxyri_tr2"/>
</dbReference>
<dbReference type="PROSITE" id="PS51257">
    <property type="entry name" value="PROKAR_LIPOPROTEIN"/>
    <property type="match status" value="1"/>
</dbReference>
<comment type="caution">
    <text evidence="3">The sequence shown here is derived from an EMBL/GenBank/DDBJ whole genome shotgun (WGS) entry which is preliminary data.</text>
</comment>
<dbReference type="SUPFAM" id="SSF47473">
    <property type="entry name" value="EF-hand"/>
    <property type="match status" value="1"/>
</dbReference>
<dbReference type="Gene3D" id="3.40.50.450">
    <property type="match status" value="2"/>
</dbReference>
<dbReference type="PROSITE" id="PS00018">
    <property type="entry name" value="EF_HAND_1"/>
    <property type="match status" value="1"/>
</dbReference>
<dbReference type="PANTHER" id="PTHR36300">
    <property type="entry name" value="RAW, ISOFORM A"/>
    <property type="match status" value="1"/>
</dbReference>
<name>A0AAD9PBT6_RIDPI</name>
<dbReference type="InterPro" id="IPR011992">
    <property type="entry name" value="EF-hand-dom_pair"/>
</dbReference>
<dbReference type="AlphaFoldDB" id="A0AAD9PBT6"/>
<dbReference type="GO" id="GO:0005509">
    <property type="term" value="F:calcium ion binding"/>
    <property type="evidence" value="ECO:0007669"/>
    <property type="project" value="InterPro"/>
</dbReference>
<keyword evidence="1" id="KW-0106">Calcium</keyword>
<dbReference type="GO" id="GO:0005886">
    <property type="term" value="C:plasma membrane"/>
    <property type="evidence" value="ECO:0007669"/>
    <property type="project" value="TreeGrafter"/>
</dbReference>
<dbReference type="Proteomes" id="UP001209878">
    <property type="component" value="Unassembled WGS sequence"/>
</dbReference>
<organism evidence="3 4">
    <name type="scientific">Ridgeia piscesae</name>
    <name type="common">Tubeworm</name>
    <dbReference type="NCBI Taxonomy" id="27915"/>
    <lineage>
        <taxon>Eukaryota</taxon>
        <taxon>Metazoa</taxon>
        <taxon>Spiralia</taxon>
        <taxon>Lophotrochozoa</taxon>
        <taxon>Annelida</taxon>
        <taxon>Polychaeta</taxon>
        <taxon>Sedentaria</taxon>
        <taxon>Canalipalpata</taxon>
        <taxon>Sabellida</taxon>
        <taxon>Siboglinidae</taxon>
        <taxon>Ridgeia</taxon>
    </lineage>
</organism>
<evidence type="ECO:0000313" key="4">
    <source>
        <dbReference type="Proteomes" id="UP001209878"/>
    </source>
</evidence>
<dbReference type="Pfam" id="PF15891">
    <property type="entry name" value="Nuc_deoxyri_tr2"/>
    <property type="match status" value="2"/>
</dbReference>
<evidence type="ECO:0000259" key="2">
    <source>
        <dbReference type="PROSITE" id="PS50222"/>
    </source>
</evidence>
<dbReference type="InterPro" id="IPR018247">
    <property type="entry name" value="EF_Hand_1_Ca_BS"/>
</dbReference>
<protein>
    <recommendedName>
        <fullName evidence="2">EF-hand domain-containing protein</fullName>
    </recommendedName>
</protein>
<evidence type="ECO:0000313" key="3">
    <source>
        <dbReference type="EMBL" id="KAK2191809.1"/>
    </source>
</evidence>
<dbReference type="PANTHER" id="PTHR36300:SF1">
    <property type="entry name" value="RAW, ISOFORM A"/>
    <property type="match status" value="1"/>
</dbReference>
<sequence length="435" mass="48744">MFYFCRTHEPALMWQLIFLGGSCNPTTWRHDVAIPFLKQHGITFYNPQVSNWRPELMEIEDQAKQTAELLFFVVDNQTRSTASMVEAAYLAGCGRQLILVIKDFTGPVEIAGETLSSREVDDLERSHAYLTDLVERQGIPVFSEMDAALKCTAKAIQQGVKVSELTKEDGAQPVKFPHVRVAGTLLALKDAFNAVDTNRSGRIGFADLNLAYKSITNEDLPAEEVLGTNSEKTFLFEDFCILTAEYRYKRKCLLKRLAYNFLQLPRKMADWVLGTDSLGQLGCSADTRRREIFLGGTCGRSTWRQDIAIPILRKHGISFFNPQLREWNAHYIAMEAAVKDGCRLLLYVITADTRGITSMIEVGNYIGQGCNIVLCMQNLGDGVKVENEMLTPTAVKDYNRARTYLADLANRDGVPVFDNIHEAVGCAVQKLKEAS</sequence>